<sequence>MNIGEASTQSGVTAKMIRYYEQIGLIPRAERTPAGYRDYADADVHMLRFIARARDLGFSIAGITELLDLWRNKDRRSADVKALAQARAEDLRQKIAHLQDMAGTLEELARTCAGNERPDCPILQELAVQTAPAQGNRKYRNKDSTSIQERIRS</sequence>
<name>A0A4U0Q6Y5_9RHOB</name>
<keyword evidence="3" id="KW-0805">Transcription regulation</keyword>
<dbReference type="Pfam" id="PF09278">
    <property type="entry name" value="MerR-DNA-bind"/>
    <property type="match status" value="1"/>
</dbReference>
<dbReference type="InterPro" id="IPR047057">
    <property type="entry name" value="MerR_fam"/>
</dbReference>
<dbReference type="PANTHER" id="PTHR30204">
    <property type="entry name" value="REDOX-CYCLING DRUG-SENSING TRANSCRIPTIONAL ACTIVATOR SOXR"/>
    <property type="match status" value="1"/>
</dbReference>
<dbReference type="InterPro" id="IPR011789">
    <property type="entry name" value="CueR"/>
</dbReference>
<feature type="domain" description="HTH merR-type" evidence="8">
    <location>
        <begin position="1"/>
        <end position="69"/>
    </location>
</feature>
<feature type="compositionally biased region" description="Polar residues" evidence="7">
    <location>
        <begin position="144"/>
        <end position="153"/>
    </location>
</feature>
<dbReference type="InterPro" id="IPR015358">
    <property type="entry name" value="Tscrpt_reg_MerR_DNA-bd"/>
</dbReference>
<evidence type="ECO:0000313" key="10">
    <source>
        <dbReference type="Proteomes" id="UP000306223"/>
    </source>
</evidence>
<dbReference type="PANTHER" id="PTHR30204:SF94">
    <property type="entry name" value="HEAVY METAL-DEPENDENT TRANSCRIPTIONAL REGULATOR HI_0293-RELATED"/>
    <property type="match status" value="1"/>
</dbReference>
<evidence type="ECO:0000256" key="4">
    <source>
        <dbReference type="ARBA" id="ARBA00023125"/>
    </source>
</evidence>
<dbReference type="RefSeq" id="WP_136858378.1">
    <property type="nucleotide sequence ID" value="NZ_SUNH01000066.1"/>
</dbReference>
<reference evidence="9 10" key="1">
    <citation type="submission" date="2019-04" db="EMBL/GenBank/DDBJ databases">
        <authorList>
            <person name="Li J."/>
        </authorList>
    </citation>
    <scope>NUCLEOTIDE SEQUENCE [LARGE SCALE GENOMIC DNA]</scope>
    <source>
        <strain evidence="9 10">CCTCC AB2016182</strain>
    </source>
</reference>
<feature type="coiled-coil region" evidence="6">
    <location>
        <begin position="81"/>
        <end position="108"/>
    </location>
</feature>
<dbReference type="GO" id="GO:0003677">
    <property type="term" value="F:DNA binding"/>
    <property type="evidence" value="ECO:0007669"/>
    <property type="project" value="UniProtKB-KW"/>
</dbReference>
<evidence type="ECO:0000256" key="3">
    <source>
        <dbReference type="ARBA" id="ARBA00023015"/>
    </source>
</evidence>
<proteinExistence type="predicted"/>
<dbReference type="CDD" id="cd01108">
    <property type="entry name" value="HTH_CueR"/>
    <property type="match status" value="1"/>
</dbReference>
<dbReference type="PROSITE" id="PS50937">
    <property type="entry name" value="HTH_MERR_2"/>
    <property type="match status" value="1"/>
</dbReference>
<comment type="caution">
    <text evidence="9">The sequence shown here is derived from an EMBL/GenBank/DDBJ whole genome shotgun (WGS) entry which is preliminary data.</text>
</comment>
<evidence type="ECO:0000259" key="8">
    <source>
        <dbReference type="PROSITE" id="PS50937"/>
    </source>
</evidence>
<dbReference type="Proteomes" id="UP000306223">
    <property type="component" value="Unassembled WGS sequence"/>
</dbReference>
<gene>
    <name evidence="9" type="primary">cueR</name>
    <name evidence="9" type="ORF">FA740_19080</name>
</gene>
<dbReference type="OrthoDB" id="9802944at2"/>
<dbReference type="NCBIfam" id="TIGR02044">
    <property type="entry name" value="CueR"/>
    <property type="match status" value="1"/>
</dbReference>
<dbReference type="InterPro" id="IPR000551">
    <property type="entry name" value="MerR-type_HTH_dom"/>
</dbReference>
<dbReference type="Gene3D" id="1.10.1660.10">
    <property type="match status" value="1"/>
</dbReference>
<dbReference type="EMBL" id="SUNH01000066">
    <property type="protein sequence ID" value="TJZ76905.1"/>
    <property type="molecule type" value="Genomic_DNA"/>
</dbReference>
<evidence type="ECO:0000256" key="2">
    <source>
        <dbReference type="ARBA" id="ARBA00022490"/>
    </source>
</evidence>
<comment type="subcellular location">
    <subcellularLocation>
        <location evidence="1">Cytoplasm</location>
    </subcellularLocation>
</comment>
<evidence type="ECO:0000256" key="1">
    <source>
        <dbReference type="ARBA" id="ARBA00004496"/>
    </source>
</evidence>
<evidence type="ECO:0000256" key="7">
    <source>
        <dbReference type="SAM" id="MobiDB-lite"/>
    </source>
</evidence>
<dbReference type="InterPro" id="IPR009061">
    <property type="entry name" value="DNA-bd_dom_put_sf"/>
</dbReference>
<keyword evidence="4" id="KW-0238">DNA-binding</keyword>
<keyword evidence="10" id="KW-1185">Reference proteome</keyword>
<dbReference type="GO" id="GO:0045893">
    <property type="term" value="P:positive regulation of DNA-templated transcription"/>
    <property type="evidence" value="ECO:0007669"/>
    <property type="project" value="InterPro"/>
</dbReference>
<dbReference type="Pfam" id="PF00376">
    <property type="entry name" value="MerR"/>
    <property type="match status" value="1"/>
</dbReference>
<dbReference type="SMART" id="SM00422">
    <property type="entry name" value="HTH_MERR"/>
    <property type="match status" value="1"/>
</dbReference>
<evidence type="ECO:0000313" key="9">
    <source>
        <dbReference type="EMBL" id="TJZ76905.1"/>
    </source>
</evidence>
<dbReference type="GO" id="GO:0005737">
    <property type="term" value="C:cytoplasm"/>
    <property type="evidence" value="ECO:0007669"/>
    <property type="project" value="UniProtKB-SubCell"/>
</dbReference>
<dbReference type="AlphaFoldDB" id="A0A4U0Q6Y5"/>
<accession>A0A4U0Q6Y5</accession>
<dbReference type="GO" id="GO:0003700">
    <property type="term" value="F:DNA-binding transcription factor activity"/>
    <property type="evidence" value="ECO:0007669"/>
    <property type="project" value="InterPro"/>
</dbReference>
<evidence type="ECO:0000256" key="6">
    <source>
        <dbReference type="SAM" id="Coils"/>
    </source>
</evidence>
<dbReference type="SUPFAM" id="SSF46955">
    <property type="entry name" value="Putative DNA-binding domain"/>
    <property type="match status" value="1"/>
</dbReference>
<dbReference type="PROSITE" id="PS00552">
    <property type="entry name" value="HTH_MERR_1"/>
    <property type="match status" value="1"/>
</dbReference>
<keyword evidence="6" id="KW-0175">Coiled coil</keyword>
<protein>
    <submittedName>
        <fullName evidence="9">Cu(I)-responsive transcriptional regulator</fullName>
    </submittedName>
</protein>
<dbReference type="PRINTS" id="PR00040">
    <property type="entry name" value="HTHMERR"/>
</dbReference>
<feature type="region of interest" description="Disordered" evidence="7">
    <location>
        <begin position="131"/>
        <end position="153"/>
    </location>
</feature>
<organism evidence="9 10">
    <name type="scientific">Paracoccus hibiscisoli</name>
    <dbReference type="NCBI Taxonomy" id="2023261"/>
    <lineage>
        <taxon>Bacteria</taxon>
        <taxon>Pseudomonadati</taxon>
        <taxon>Pseudomonadota</taxon>
        <taxon>Alphaproteobacteria</taxon>
        <taxon>Rhodobacterales</taxon>
        <taxon>Paracoccaceae</taxon>
        <taxon>Paracoccus</taxon>
    </lineage>
</organism>
<keyword evidence="5" id="KW-0804">Transcription</keyword>
<dbReference type="GO" id="GO:0005507">
    <property type="term" value="F:copper ion binding"/>
    <property type="evidence" value="ECO:0007669"/>
    <property type="project" value="InterPro"/>
</dbReference>
<evidence type="ECO:0000256" key="5">
    <source>
        <dbReference type="ARBA" id="ARBA00023163"/>
    </source>
</evidence>
<keyword evidence="2" id="KW-0963">Cytoplasm</keyword>